<dbReference type="Proteomes" id="UP001497512">
    <property type="component" value="Chromosome 12"/>
</dbReference>
<accession>A0ABP0TMA3</accession>
<sequence>MVQNEAPENVKRLTSVREASCVVREKVGSVVVELHSDFAKERKRPGDLKVAMNFPFAPYALEGLPCLLSHGTMKQTVLRGLLSVRIAYFAVGGDTHEL</sequence>
<gene>
    <name evidence="1" type="ORF">CSSPTR1EN2_LOCUS5300</name>
</gene>
<organism evidence="1 2">
    <name type="scientific">Sphagnum troendelagicum</name>
    <dbReference type="NCBI Taxonomy" id="128251"/>
    <lineage>
        <taxon>Eukaryota</taxon>
        <taxon>Viridiplantae</taxon>
        <taxon>Streptophyta</taxon>
        <taxon>Embryophyta</taxon>
        <taxon>Bryophyta</taxon>
        <taxon>Sphagnophytina</taxon>
        <taxon>Sphagnopsida</taxon>
        <taxon>Sphagnales</taxon>
        <taxon>Sphagnaceae</taxon>
        <taxon>Sphagnum</taxon>
    </lineage>
</organism>
<name>A0ABP0TMA3_9BRYO</name>
<evidence type="ECO:0000313" key="1">
    <source>
        <dbReference type="EMBL" id="CAK9200165.1"/>
    </source>
</evidence>
<evidence type="ECO:0000313" key="2">
    <source>
        <dbReference type="Proteomes" id="UP001497512"/>
    </source>
</evidence>
<keyword evidence="2" id="KW-1185">Reference proteome</keyword>
<dbReference type="EMBL" id="OZ019904">
    <property type="protein sequence ID" value="CAK9200165.1"/>
    <property type="molecule type" value="Genomic_DNA"/>
</dbReference>
<protein>
    <submittedName>
        <fullName evidence="1">Uncharacterized protein</fullName>
    </submittedName>
</protein>
<proteinExistence type="predicted"/>
<reference evidence="1" key="1">
    <citation type="submission" date="2024-02" db="EMBL/GenBank/DDBJ databases">
        <authorList>
            <consortium name="ELIXIR-Norway"/>
            <consortium name="Elixir Norway"/>
        </authorList>
    </citation>
    <scope>NUCLEOTIDE SEQUENCE</scope>
</reference>